<dbReference type="eggNOG" id="ENOG50301D7">
    <property type="taxonomic scope" value="Bacteria"/>
</dbReference>
<dbReference type="AlphaFoldDB" id="A0M721"/>
<dbReference type="KEGG" id="gfo:GFO_3477"/>
<evidence type="ECO:0000259" key="2">
    <source>
        <dbReference type="Pfam" id="PF14371"/>
    </source>
</evidence>
<accession>A0M721</accession>
<sequence length="268" mass="30889">MKYLSTMVLAFLLLGSPANAQFLKKLKKKVEQKVENTVTENISNKAAEETDKSLNNIWENNMDLGLSQVDYSEIPDTYQFSWKYDMTIETKDGATDLVYLFEEDASYLGTIINQEDNKMIMVFDPLANLNTMYMNNDGSKMVMGTKMKINAKDVEEMSDYENMQITEIGKKKILGYDCNGYRMENDEYIVTSYLTEETNLNFASMFQSKGNPKIPKAVDAEWFKKHSDGLMLEMEVIDKNKGKDNMKMYCTSLSKENFQINKSDYNSM</sequence>
<dbReference type="EMBL" id="CU207366">
    <property type="protein sequence ID" value="CAL68416.1"/>
    <property type="molecule type" value="Genomic_DNA"/>
</dbReference>
<feature type="domain" description="DUF4412" evidence="2">
    <location>
        <begin position="85"/>
        <end position="257"/>
    </location>
</feature>
<proteinExistence type="predicted"/>
<dbReference type="RefSeq" id="WP_011711317.1">
    <property type="nucleotide sequence ID" value="NC_008571.1"/>
</dbReference>
<dbReference type="HOGENOM" id="CLU_1014745_0_0_10"/>
<feature type="signal peptide" evidence="1">
    <location>
        <begin position="1"/>
        <end position="20"/>
    </location>
</feature>
<reference evidence="3 4" key="1">
    <citation type="journal article" date="2006" name="Environ. Microbiol.">
        <title>Whole genome analysis of the marine Bacteroidetes'Gramella forsetii' reveals adaptations to degradation of polymeric organic matter.</title>
        <authorList>
            <person name="Bauer M."/>
            <person name="Kube M."/>
            <person name="Teeling H."/>
            <person name="Richter M."/>
            <person name="Lombardot T."/>
            <person name="Allers E."/>
            <person name="Wuerdemann C.A."/>
            <person name="Quast C."/>
            <person name="Kuhl H."/>
            <person name="Knaust F."/>
            <person name="Woebken D."/>
            <person name="Bischof K."/>
            <person name="Mussmann M."/>
            <person name="Choudhuri J.V."/>
            <person name="Meyer F."/>
            <person name="Reinhardt R."/>
            <person name="Amann R.I."/>
            <person name="Gloeckner F.O."/>
        </authorList>
    </citation>
    <scope>NUCLEOTIDE SEQUENCE [LARGE SCALE GENOMIC DNA]</scope>
    <source>
        <strain evidence="4">DSM 17595 / CGMCC 1.15422 / KT0803</strain>
    </source>
</reference>
<protein>
    <submittedName>
        <fullName evidence="3">Secreted protein</fullName>
    </submittedName>
</protein>
<evidence type="ECO:0000313" key="4">
    <source>
        <dbReference type="Proteomes" id="UP000000755"/>
    </source>
</evidence>
<gene>
    <name evidence="3" type="ordered locus">GFO_3477</name>
</gene>
<dbReference type="Proteomes" id="UP000000755">
    <property type="component" value="Chromosome"/>
</dbReference>
<dbReference type="Pfam" id="PF14371">
    <property type="entry name" value="DUF4412"/>
    <property type="match status" value="1"/>
</dbReference>
<dbReference type="InterPro" id="IPR025524">
    <property type="entry name" value="DUF4412"/>
</dbReference>
<organism evidence="3 4">
    <name type="scientific">Christiangramia forsetii (strain DSM 17595 / CGMCC 1.15422 / KT0803)</name>
    <name type="common">Gramella forsetii</name>
    <dbReference type="NCBI Taxonomy" id="411154"/>
    <lineage>
        <taxon>Bacteria</taxon>
        <taxon>Pseudomonadati</taxon>
        <taxon>Bacteroidota</taxon>
        <taxon>Flavobacteriia</taxon>
        <taxon>Flavobacteriales</taxon>
        <taxon>Flavobacteriaceae</taxon>
        <taxon>Christiangramia</taxon>
    </lineage>
</organism>
<evidence type="ECO:0000256" key="1">
    <source>
        <dbReference type="SAM" id="SignalP"/>
    </source>
</evidence>
<evidence type="ECO:0000313" key="3">
    <source>
        <dbReference type="EMBL" id="CAL68416.1"/>
    </source>
</evidence>
<dbReference type="OrthoDB" id="1524221at2"/>
<keyword evidence="1" id="KW-0732">Signal</keyword>
<feature type="chain" id="PRO_5002626883" evidence="1">
    <location>
        <begin position="21"/>
        <end position="268"/>
    </location>
</feature>
<name>A0M721_CHRFK</name>